<protein>
    <recommendedName>
        <fullName evidence="4">Dihydrodipicolinate synthase family protein</fullName>
    </recommendedName>
</protein>
<dbReference type="RefSeq" id="WP_193491583.1">
    <property type="nucleotide sequence ID" value="NZ_BAAAMC010000046.1"/>
</dbReference>
<evidence type="ECO:0000313" key="3">
    <source>
        <dbReference type="Proteomes" id="UP000465241"/>
    </source>
</evidence>
<reference evidence="2 3" key="1">
    <citation type="journal article" date="2019" name="Emerg. Microbes Infect.">
        <title>Comprehensive subspecies identification of 175 nontuberculous mycobacteria species based on 7547 genomic profiles.</title>
        <authorList>
            <person name="Matsumoto Y."/>
            <person name="Kinjo T."/>
            <person name="Motooka D."/>
            <person name="Nabeya D."/>
            <person name="Jung N."/>
            <person name="Uechi K."/>
            <person name="Horii T."/>
            <person name="Iida T."/>
            <person name="Fujita J."/>
            <person name="Nakamura S."/>
        </authorList>
    </citation>
    <scope>NUCLEOTIDE SEQUENCE [LARGE SCALE GENOMIC DNA]</scope>
    <source>
        <strain evidence="2 3">JCM 13392</strain>
    </source>
</reference>
<dbReference type="Gene3D" id="3.20.20.70">
    <property type="entry name" value="Aldolase class I"/>
    <property type="match status" value="1"/>
</dbReference>
<dbReference type="SUPFAM" id="SSF51569">
    <property type="entry name" value="Aldolase"/>
    <property type="match status" value="1"/>
</dbReference>
<evidence type="ECO:0000313" key="2">
    <source>
        <dbReference type="EMBL" id="GFG62153.1"/>
    </source>
</evidence>
<dbReference type="InterPro" id="IPR009334">
    <property type="entry name" value="DUF993"/>
</dbReference>
<name>A0A7I9WWR8_9MYCO</name>
<dbReference type="Proteomes" id="UP000465241">
    <property type="component" value="Unassembled WGS sequence"/>
</dbReference>
<dbReference type="AlphaFoldDB" id="A0A7I9WWR8"/>
<sequence length="387" mass="41079">MTHLTLPDSDGTFSPAELAAPPTLVTGSAPPTSRIVYAAAHVVADPLRACDAVAGVEQIDWDATLELRRRLWSLGLGVAESMDTAQRGMGLDWAGARELALRTLADAPAHGGEVVVGVATDQIEGPTNDLGLIRDAYLEQIADIESAGGAVVMMASRHLAGAARSPDDYARVYGEVLAQAGRPVILHWLGPMFDPALAGYWGHDEPKAAMATVVDIIAAHVDKVHGIKVSLLDAALESLLREQIPTPARVFTGDDFNYVDLIAGDGTRHSDALLGAFAAVPRFASAAFARLDAGDVRGFRGILEPTLPLSRLVFRAPTQYYKVGVAWLTYLDGGQDHFRMLKGFETGRSLLHLAELVRVAGGLGLFADPESAAARVSAYFAVQGIRV</sequence>
<evidence type="ECO:0008006" key="4">
    <source>
        <dbReference type="Google" id="ProtNLM"/>
    </source>
</evidence>
<accession>A0A7I9WWR8</accession>
<dbReference type="Pfam" id="PF06187">
    <property type="entry name" value="DUF993"/>
    <property type="match status" value="1"/>
</dbReference>
<proteinExistence type="predicted"/>
<comment type="caution">
    <text evidence="2">The sequence shown here is derived from an EMBL/GenBank/DDBJ whole genome shotgun (WGS) entry which is preliminary data.</text>
</comment>
<dbReference type="EMBL" id="BLKT01000003">
    <property type="protein sequence ID" value="GFG62153.1"/>
    <property type="molecule type" value="Genomic_DNA"/>
</dbReference>
<gene>
    <name evidence="2" type="ORF">MMUR_62890</name>
</gene>
<organism evidence="2 3">
    <name type="scientific">Mycolicibacterium murale</name>
    <dbReference type="NCBI Taxonomy" id="182220"/>
    <lineage>
        <taxon>Bacteria</taxon>
        <taxon>Bacillati</taxon>
        <taxon>Actinomycetota</taxon>
        <taxon>Actinomycetes</taxon>
        <taxon>Mycobacteriales</taxon>
        <taxon>Mycobacteriaceae</taxon>
        <taxon>Mycolicibacterium</taxon>
    </lineage>
</organism>
<evidence type="ECO:0000256" key="1">
    <source>
        <dbReference type="SAM" id="MobiDB-lite"/>
    </source>
</evidence>
<keyword evidence="3" id="KW-1185">Reference proteome</keyword>
<feature type="region of interest" description="Disordered" evidence="1">
    <location>
        <begin position="1"/>
        <end position="20"/>
    </location>
</feature>
<dbReference type="InterPro" id="IPR013785">
    <property type="entry name" value="Aldolase_TIM"/>
</dbReference>